<dbReference type="Pfam" id="PF11029">
    <property type="entry name" value="DAZAP2"/>
    <property type="match status" value="1"/>
</dbReference>
<name>A0A9Q0S3T2_9DIPT</name>
<dbReference type="AlphaFoldDB" id="A0A9Q0S3T2"/>
<dbReference type="InterPro" id="IPR022730">
    <property type="entry name" value="DAZ_assoc-2"/>
</dbReference>
<evidence type="ECO:0000256" key="3">
    <source>
        <dbReference type="ARBA" id="ARBA00014066"/>
    </source>
</evidence>
<dbReference type="EMBL" id="WJQU01000002">
    <property type="protein sequence ID" value="KAJ6643709.1"/>
    <property type="molecule type" value="Genomic_DNA"/>
</dbReference>
<comment type="caution">
    <text evidence="12">The sequence shown here is derived from an EMBL/GenBank/DDBJ whole genome shotgun (WGS) entry which is preliminary data.</text>
</comment>
<accession>A0A9Q0S3T2</accession>
<evidence type="ECO:0000313" key="13">
    <source>
        <dbReference type="Proteomes" id="UP001151699"/>
    </source>
</evidence>
<evidence type="ECO:0000256" key="2">
    <source>
        <dbReference type="ARBA" id="ARBA00004324"/>
    </source>
</evidence>
<evidence type="ECO:0000256" key="5">
    <source>
        <dbReference type="ARBA" id="ARBA00022553"/>
    </source>
</evidence>
<comment type="subcellular location">
    <subcellularLocation>
        <location evidence="1">Cytoplasm</location>
        <location evidence="1">Stress granule</location>
    </subcellularLocation>
    <subcellularLocation>
        <location evidence="2">Nucleus speckle</location>
    </subcellularLocation>
</comment>
<keyword evidence="7" id="KW-0539">Nucleus</keyword>
<organism evidence="12 13">
    <name type="scientific">Pseudolycoriella hygida</name>
    <dbReference type="NCBI Taxonomy" id="35572"/>
    <lineage>
        <taxon>Eukaryota</taxon>
        <taxon>Metazoa</taxon>
        <taxon>Ecdysozoa</taxon>
        <taxon>Arthropoda</taxon>
        <taxon>Hexapoda</taxon>
        <taxon>Insecta</taxon>
        <taxon>Pterygota</taxon>
        <taxon>Neoptera</taxon>
        <taxon>Endopterygota</taxon>
        <taxon>Diptera</taxon>
        <taxon>Nematocera</taxon>
        <taxon>Sciaroidea</taxon>
        <taxon>Sciaridae</taxon>
        <taxon>Pseudolycoriella</taxon>
    </lineage>
</organism>
<reference evidence="12" key="1">
    <citation type="submission" date="2022-07" db="EMBL/GenBank/DDBJ databases">
        <authorList>
            <person name="Trinca V."/>
            <person name="Uliana J.V.C."/>
            <person name="Torres T.T."/>
            <person name="Ward R.J."/>
            <person name="Monesi N."/>
        </authorList>
    </citation>
    <scope>NUCLEOTIDE SEQUENCE</scope>
    <source>
        <strain evidence="12">HSMRA1968</strain>
        <tissue evidence="12">Whole embryos</tissue>
    </source>
</reference>
<dbReference type="Proteomes" id="UP001151699">
    <property type="component" value="Chromosome B"/>
</dbReference>
<evidence type="ECO:0000256" key="8">
    <source>
        <dbReference type="ARBA" id="ARBA00032174"/>
    </source>
</evidence>
<protein>
    <recommendedName>
        <fullName evidence="3">DAZ-associated protein 2</fullName>
    </recommendedName>
    <alternativeName>
        <fullName evidence="8">Deleted in azoospermia-associated protein 2</fullName>
    </alternativeName>
    <alternativeName>
        <fullName evidence="9">Proline-rich transcript in brain protein</fullName>
    </alternativeName>
</protein>
<keyword evidence="4" id="KW-0963">Cytoplasm</keyword>
<keyword evidence="13" id="KW-1185">Reference proteome</keyword>
<evidence type="ECO:0000256" key="9">
    <source>
        <dbReference type="ARBA" id="ARBA00034352"/>
    </source>
</evidence>
<proteinExistence type="predicted"/>
<evidence type="ECO:0000256" key="11">
    <source>
        <dbReference type="SAM" id="MobiDB-lite"/>
    </source>
</evidence>
<dbReference type="GO" id="GO:0016607">
    <property type="term" value="C:nuclear speck"/>
    <property type="evidence" value="ECO:0007669"/>
    <property type="project" value="UniProtKB-SubCell"/>
</dbReference>
<sequence length="196" mass="21235">MYSKNGDFNHQQKHPSAPPSTYDMTSQPMYPSYPIPQQPPQMLYRPHSAPPPSYTILQQPTYVQGAPMLPPTLPNYMYSPQVAFQQGPPPSYGVPQYPTGYCPAPPYQRQIQPMQQHVMYSDPTMQKAVFDAGARFNGKGGGSMSIPPPPPGYLPNAAQIAAMSGQTSISGVSQHIPAAAPSVIKEPSVYSTISLG</sequence>
<evidence type="ECO:0000256" key="1">
    <source>
        <dbReference type="ARBA" id="ARBA00004210"/>
    </source>
</evidence>
<keyword evidence="5" id="KW-0597">Phosphoprotein</keyword>
<comment type="function">
    <text evidence="10">In unstressed cells, promotes SIAH1-mediated polyubiquitination and degradation of the serine/threonine-protein kinase HIPK2, probably by acting as a loading factor that potentiates complex formation between HIPK2 and ubiquitin ligase SIAH1. In response to DNA damage, localizes to the nucleus following phosphorylation by HIPK2 and modulates the expression of a subset of TP53/p53 target genes by binding to TP53 at target gene promoters. This limits the expression of a number of cell death-mediating TP53 target genes, reducing DNA damage-induced cell death. Enhances the binding of transcription factor TCF7L2/TCF4, a Wnt signaling pathway effector, to the promoters of target genes. Plays a role in stress granule formation.</text>
</comment>
<dbReference type="GO" id="GO:0010494">
    <property type="term" value="C:cytoplasmic stress granule"/>
    <property type="evidence" value="ECO:0007669"/>
    <property type="project" value="UniProtKB-SubCell"/>
</dbReference>
<evidence type="ECO:0000256" key="4">
    <source>
        <dbReference type="ARBA" id="ARBA00022490"/>
    </source>
</evidence>
<evidence type="ECO:0000313" key="12">
    <source>
        <dbReference type="EMBL" id="KAJ6643709.1"/>
    </source>
</evidence>
<gene>
    <name evidence="12" type="ORF">Bhyg_08674</name>
</gene>
<evidence type="ECO:0000256" key="6">
    <source>
        <dbReference type="ARBA" id="ARBA00022843"/>
    </source>
</evidence>
<evidence type="ECO:0000256" key="7">
    <source>
        <dbReference type="ARBA" id="ARBA00023242"/>
    </source>
</evidence>
<evidence type="ECO:0000256" key="10">
    <source>
        <dbReference type="ARBA" id="ARBA00045449"/>
    </source>
</evidence>
<keyword evidence="6" id="KW-0832">Ubl conjugation</keyword>
<feature type="region of interest" description="Disordered" evidence="11">
    <location>
        <begin position="1"/>
        <end position="41"/>
    </location>
</feature>
<dbReference type="OrthoDB" id="7778046at2759"/>